<proteinExistence type="predicted"/>
<keyword evidence="2" id="KW-1185">Reference proteome</keyword>
<sequence>MFLYWHTKASIYLSINIDQNFENHPAFQYSTFLDEPGVHRLLQNTNCTFT</sequence>
<organism evidence="1 2">
    <name type="scientific">Nesidiocoris tenuis</name>
    <dbReference type="NCBI Taxonomy" id="355587"/>
    <lineage>
        <taxon>Eukaryota</taxon>
        <taxon>Metazoa</taxon>
        <taxon>Ecdysozoa</taxon>
        <taxon>Arthropoda</taxon>
        <taxon>Hexapoda</taxon>
        <taxon>Insecta</taxon>
        <taxon>Pterygota</taxon>
        <taxon>Neoptera</taxon>
        <taxon>Paraneoptera</taxon>
        <taxon>Hemiptera</taxon>
        <taxon>Heteroptera</taxon>
        <taxon>Panheteroptera</taxon>
        <taxon>Cimicomorpha</taxon>
        <taxon>Miridae</taxon>
        <taxon>Dicyphina</taxon>
        <taxon>Nesidiocoris</taxon>
    </lineage>
</organism>
<protein>
    <submittedName>
        <fullName evidence="1">Uncharacterized protein</fullName>
    </submittedName>
</protein>
<reference evidence="1 2" key="1">
    <citation type="submission" date="2020-02" db="EMBL/GenBank/DDBJ databases">
        <authorList>
            <person name="Ferguson B K."/>
        </authorList>
    </citation>
    <scope>NUCLEOTIDE SEQUENCE [LARGE SCALE GENOMIC DNA]</scope>
</reference>
<evidence type="ECO:0000313" key="2">
    <source>
        <dbReference type="Proteomes" id="UP000479000"/>
    </source>
</evidence>
<evidence type="ECO:0000313" key="1">
    <source>
        <dbReference type="EMBL" id="CAB0014447.1"/>
    </source>
</evidence>
<dbReference type="EMBL" id="CADCXU010027824">
    <property type="protein sequence ID" value="CAB0014447.1"/>
    <property type="molecule type" value="Genomic_DNA"/>
</dbReference>
<name>A0A6H5HE95_9HEMI</name>
<dbReference type="AlphaFoldDB" id="A0A6H5HE95"/>
<dbReference type="Proteomes" id="UP000479000">
    <property type="component" value="Unassembled WGS sequence"/>
</dbReference>
<accession>A0A6H5HE95</accession>
<gene>
    <name evidence="1" type="ORF">NTEN_LOCUS18875</name>
</gene>